<comment type="caution">
    <text evidence="3">The sequence shown here is derived from an EMBL/GenBank/DDBJ whole genome shotgun (WGS) entry which is preliminary data.</text>
</comment>
<feature type="compositionally biased region" description="Basic and acidic residues" evidence="1">
    <location>
        <begin position="302"/>
        <end position="332"/>
    </location>
</feature>
<feature type="transmembrane region" description="Helical" evidence="2">
    <location>
        <begin position="50"/>
        <end position="72"/>
    </location>
</feature>
<organism evidence="3 4">
    <name type="scientific">Coprinellus micaceus</name>
    <name type="common">Glistening ink-cap mushroom</name>
    <name type="synonym">Coprinus micaceus</name>
    <dbReference type="NCBI Taxonomy" id="71717"/>
    <lineage>
        <taxon>Eukaryota</taxon>
        <taxon>Fungi</taxon>
        <taxon>Dikarya</taxon>
        <taxon>Basidiomycota</taxon>
        <taxon>Agaricomycotina</taxon>
        <taxon>Agaricomycetes</taxon>
        <taxon>Agaricomycetidae</taxon>
        <taxon>Agaricales</taxon>
        <taxon>Agaricineae</taxon>
        <taxon>Psathyrellaceae</taxon>
        <taxon>Coprinellus</taxon>
    </lineage>
</organism>
<feature type="transmembrane region" description="Helical" evidence="2">
    <location>
        <begin position="219"/>
        <end position="243"/>
    </location>
</feature>
<name>A0A4Y7SWW5_COPMI</name>
<evidence type="ECO:0000256" key="1">
    <source>
        <dbReference type="SAM" id="MobiDB-lite"/>
    </source>
</evidence>
<dbReference type="AlphaFoldDB" id="A0A4Y7SWW5"/>
<feature type="transmembrane region" description="Helical" evidence="2">
    <location>
        <begin position="160"/>
        <end position="180"/>
    </location>
</feature>
<feature type="transmembrane region" description="Helical" evidence="2">
    <location>
        <begin position="92"/>
        <end position="112"/>
    </location>
</feature>
<proteinExistence type="predicted"/>
<gene>
    <name evidence="3" type="ORF">FA13DRAFT_1636993</name>
</gene>
<sequence>MSDAKRQKFPIDAAQIVGLFMESVFFGYVTRISGRWGRFKPLRTLHWKMLVAAVAMFIFASLDVAFHVRHNLDAFVEFEGDPIDEFNKTQSWINVMKMGCYVAQTFVGDAILLYRCWIVYNRKWLVVVLPIILWIGCTVCGAMTVYVQATLDTAGKLLNASSLVPFITSMLCLTLVMNVLTTGKVNQNDTGLIVHRILGVQRELKNRDTLVLDSPLSRVAVVMMESGFIYTASIVVLFALYMAGNNGQYGVSNAVVQIIGITFNLIITSADRKQDSRSAHAMSSSGNGLPLHRINIQTTISRDVERDPDMDVVFKSRPNSDIDSPTSKKEWRSSGPHLG</sequence>
<evidence type="ECO:0000313" key="3">
    <source>
        <dbReference type="EMBL" id="TEB25729.1"/>
    </source>
</evidence>
<keyword evidence="4" id="KW-1185">Reference proteome</keyword>
<dbReference type="OrthoDB" id="3357408at2759"/>
<feature type="transmembrane region" description="Helical" evidence="2">
    <location>
        <begin position="124"/>
        <end position="148"/>
    </location>
</feature>
<keyword evidence="2" id="KW-0472">Membrane</keyword>
<reference evidence="3 4" key="1">
    <citation type="journal article" date="2019" name="Nat. Ecol. Evol.">
        <title>Megaphylogeny resolves global patterns of mushroom evolution.</title>
        <authorList>
            <person name="Varga T."/>
            <person name="Krizsan K."/>
            <person name="Foldi C."/>
            <person name="Dima B."/>
            <person name="Sanchez-Garcia M."/>
            <person name="Sanchez-Ramirez S."/>
            <person name="Szollosi G.J."/>
            <person name="Szarkandi J.G."/>
            <person name="Papp V."/>
            <person name="Albert L."/>
            <person name="Andreopoulos W."/>
            <person name="Angelini C."/>
            <person name="Antonin V."/>
            <person name="Barry K.W."/>
            <person name="Bougher N.L."/>
            <person name="Buchanan P."/>
            <person name="Buyck B."/>
            <person name="Bense V."/>
            <person name="Catcheside P."/>
            <person name="Chovatia M."/>
            <person name="Cooper J."/>
            <person name="Damon W."/>
            <person name="Desjardin D."/>
            <person name="Finy P."/>
            <person name="Geml J."/>
            <person name="Haridas S."/>
            <person name="Hughes K."/>
            <person name="Justo A."/>
            <person name="Karasinski D."/>
            <person name="Kautmanova I."/>
            <person name="Kiss B."/>
            <person name="Kocsube S."/>
            <person name="Kotiranta H."/>
            <person name="LaButti K.M."/>
            <person name="Lechner B.E."/>
            <person name="Liimatainen K."/>
            <person name="Lipzen A."/>
            <person name="Lukacs Z."/>
            <person name="Mihaltcheva S."/>
            <person name="Morgado L.N."/>
            <person name="Niskanen T."/>
            <person name="Noordeloos M.E."/>
            <person name="Ohm R.A."/>
            <person name="Ortiz-Santana B."/>
            <person name="Ovrebo C."/>
            <person name="Racz N."/>
            <person name="Riley R."/>
            <person name="Savchenko A."/>
            <person name="Shiryaev A."/>
            <person name="Soop K."/>
            <person name="Spirin V."/>
            <person name="Szebenyi C."/>
            <person name="Tomsovsky M."/>
            <person name="Tulloss R.E."/>
            <person name="Uehling J."/>
            <person name="Grigoriev I.V."/>
            <person name="Vagvolgyi C."/>
            <person name="Papp T."/>
            <person name="Martin F.M."/>
            <person name="Miettinen O."/>
            <person name="Hibbett D.S."/>
            <person name="Nagy L.G."/>
        </authorList>
    </citation>
    <scope>NUCLEOTIDE SEQUENCE [LARGE SCALE GENOMIC DNA]</scope>
    <source>
        <strain evidence="3 4">FP101781</strain>
    </source>
</reference>
<keyword evidence="2" id="KW-1133">Transmembrane helix</keyword>
<protein>
    <submittedName>
        <fullName evidence="3">Uncharacterized protein</fullName>
    </submittedName>
</protein>
<evidence type="ECO:0000313" key="4">
    <source>
        <dbReference type="Proteomes" id="UP000298030"/>
    </source>
</evidence>
<feature type="region of interest" description="Disordered" evidence="1">
    <location>
        <begin position="300"/>
        <end position="339"/>
    </location>
</feature>
<keyword evidence="2" id="KW-0812">Transmembrane</keyword>
<dbReference type="Proteomes" id="UP000298030">
    <property type="component" value="Unassembled WGS sequence"/>
</dbReference>
<evidence type="ECO:0000256" key="2">
    <source>
        <dbReference type="SAM" id="Phobius"/>
    </source>
</evidence>
<accession>A0A4Y7SWW5</accession>
<feature type="transmembrane region" description="Helical" evidence="2">
    <location>
        <begin position="249"/>
        <end position="267"/>
    </location>
</feature>
<feature type="transmembrane region" description="Helical" evidence="2">
    <location>
        <begin position="12"/>
        <end position="29"/>
    </location>
</feature>
<dbReference type="EMBL" id="QPFP01000054">
    <property type="protein sequence ID" value="TEB25729.1"/>
    <property type="molecule type" value="Genomic_DNA"/>
</dbReference>